<gene>
    <name evidence="3" type="ORF">TM35_001151080</name>
</gene>
<evidence type="ECO:0008006" key="5">
    <source>
        <dbReference type="Google" id="ProtNLM"/>
    </source>
</evidence>
<feature type="compositionally biased region" description="Basic and acidic residues" evidence="1">
    <location>
        <begin position="90"/>
        <end position="106"/>
    </location>
</feature>
<proteinExistence type="predicted"/>
<dbReference type="GeneID" id="39991537"/>
<feature type="compositionally biased region" description="Low complexity" evidence="1">
    <location>
        <begin position="238"/>
        <end position="250"/>
    </location>
</feature>
<protein>
    <recommendedName>
        <fullName evidence="5">Mucin-associated surface protein (MASP)</fullName>
    </recommendedName>
</protein>
<keyword evidence="4" id="KW-1185">Reference proteome</keyword>
<dbReference type="Proteomes" id="UP000192257">
    <property type="component" value="Unassembled WGS sequence"/>
</dbReference>
<feature type="chain" id="PRO_5012077682" description="Mucin-associated surface protein (MASP)" evidence="2">
    <location>
        <begin position="23"/>
        <end position="335"/>
    </location>
</feature>
<keyword evidence="2" id="KW-0732">Signal</keyword>
<dbReference type="EMBL" id="NBCO01000115">
    <property type="protein sequence ID" value="ORC81501.1"/>
    <property type="molecule type" value="Genomic_DNA"/>
</dbReference>
<comment type="caution">
    <text evidence="3">The sequence shown here is derived from an EMBL/GenBank/DDBJ whole genome shotgun (WGS) entry which is preliminary data.</text>
</comment>
<name>A0A1X0NEH2_9TRYP</name>
<feature type="compositionally biased region" description="Basic and acidic residues" evidence="1">
    <location>
        <begin position="121"/>
        <end position="133"/>
    </location>
</feature>
<feature type="compositionally biased region" description="Basic and acidic residues" evidence="1">
    <location>
        <begin position="151"/>
        <end position="161"/>
    </location>
</feature>
<sequence length="335" mass="34324">MILVRRLLYLMVVLLSVTCVVAGEAQQEAELAEVSQMNSHTAGDAGVVPAGVDDACKAESPTTSDCSSSRSETALPRGECADSSQTDGCHPTELKTEGSCPDDSKRPCAPKALQEVLSSDTAEHGGRPEHEHQVPNGPVGPAGGKGSNSDEPNKDKADGRPDGAPGEQNLHHSQAGKVPEPVASPAAAAAPAAGNPAVPVSEEGTGNSEQSTTDESVTKAEDAEAQPSPSPTNSTQENTGDNNTNTGNDTKPAEGGSPSNQEDNARNTETTTTTTTTTTPNKEESTTTTTTTTLPPELTNNKKGDADSSSSSISSSVWVRVPLLIVVTLACILVC</sequence>
<evidence type="ECO:0000256" key="2">
    <source>
        <dbReference type="SAM" id="SignalP"/>
    </source>
</evidence>
<feature type="region of interest" description="Disordered" evidence="1">
    <location>
        <begin position="54"/>
        <end position="315"/>
    </location>
</feature>
<feature type="compositionally biased region" description="Low complexity" evidence="1">
    <location>
        <begin position="178"/>
        <end position="200"/>
    </location>
</feature>
<accession>A0A1X0NEH2</accession>
<dbReference type="AlphaFoldDB" id="A0A1X0NEH2"/>
<dbReference type="VEuPathDB" id="TriTrypDB:TM35_001151080"/>
<evidence type="ECO:0000256" key="1">
    <source>
        <dbReference type="SAM" id="MobiDB-lite"/>
    </source>
</evidence>
<feature type="compositionally biased region" description="Low complexity" evidence="1">
    <location>
        <begin position="267"/>
        <end position="299"/>
    </location>
</feature>
<evidence type="ECO:0000313" key="3">
    <source>
        <dbReference type="EMBL" id="ORC81501.1"/>
    </source>
</evidence>
<organism evidence="3 4">
    <name type="scientific">Trypanosoma theileri</name>
    <dbReference type="NCBI Taxonomy" id="67003"/>
    <lineage>
        <taxon>Eukaryota</taxon>
        <taxon>Discoba</taxon>
        <taxon>Euglenozoa</taxon>
        <taxon>Kinetoplastea</taxon>
        <taxon>Metakinetoplastina</taxon>
        <taxon>Trypanosomatida</taxon>
        <taxon>Trypanosomatidae</taxon>
        <taxon>Trypanosoma</taxon>
    </lineage>
</organism>
<evidence type="ECO:0000313" key="4">
    <source>
        <dbReference type="Proteomes" id="UP000192257"/>
    </source>
</evidence>
<feature type="compositionally biased region" description="Polar residues" evidence="1">
    <location>
        <begin position="204"/>
        <end position="215"/>
    </location>
</feature>
<feature type="compositionally biased region" description="Low complexity" evidence="1">
    <location>
        <begin position="60"/>
        <end position="73"/>
    </location>
</feature>
<dbReference type="RefSeq" id="XP_028876954.1">
    <property type="nucleotide sequence ID" value="XM_029031757.1"/>
</dbReference>
<reference evidence="3 4" key="1">
    <citation type="submission" date="2017-03" db="EMBL/GenBank/DDBJ databases">
        <title>An alternative strategy for trypanosome survival in the mammalian bloodstream revealed through genome and transcriptome analysis of the ubiquitous bovine parasite Trypanosoma (Megatrypanum) theileri.</title>
        <authorList>
            <person name="Kelly S."/>
            <person name="Ivens A."/>
            <person name="Mott A."/>
            <person name="O'Neill E."/>
            <person name="Emms D."/>
            <person name="Macleod O."/>
            <person name="Voorheis P."/>
            <person name="Matthews J."/>
            <person name="Matthews K."/>
            <person name="Carrington M."/>
        </authorList>
    </citation>
    <scope>NUCLEOTIDE SEQUENCE [LARGE SCALE GENOMIC DNA]</scope>
    <source>
        <strain evidence="3">Edinburgh</strain>
    </source>
</reference>
<feature type="signal peptide" evidence="2">
    <location>
        <begin position="1"/>
        <end position="22"/>
    </location>
</feature>